<feature type="non-terminal residue" evidence="1">
    <location>
        <position position="82"/>
    </location>
</feature>
<proteinExistence type="predicted"/>
<sequence>FQVIPGSMEPADPDRAADPVVSDYADAMIVLPPRAQLASAYILSPSQMSWGDAYMHCAALGERLPSEAELQTLFTTYTRANA</sequence>
<evidence type="ECO:0000313" key="1">
    <source>
        <dbReference type="EMBL" id="MDA8486961.1"/>
    </source>
</evidence>
<dbReference type="EMBL" id="JANEWF010000164">
    <property type="protein sequence ID" value="MDA8486961.1"/>
    <property type="molecule type" value="Genomic_DNA"/>
</dbReference>
<dbReference type="RefSeq" id="WP_271472684.1">
    <property type="nucleotide sequence ID" value="NZ_JANEWF010000164.1"/>
</dbReference>
<protein>
    <submittedName>
        <fullName evidence="1">Uncharacterized protein</fullName>
    </submittedName>
</protein>
<organism evidence="1 2">
    <name type="scientific">Metapseudomonas resinovorans</name>
    <name type="common">Pseudomonas resinovorans</name>
    <dbReference type="NCBI Taxonomy" id="53412"/>
    <lineage>
        <taxon>Bacteria</taxon>
        <taxon>Pseudomonadati</taxon>
        <taxon>Pseudomonadota</taxon>
        <taxon>Gammaproteobacteria</taxon>
        <taxon>Pseudomonadales</taxon>
        <taxon>Pseudomonadaceae</taxon>
        <taxon>Metapseudomonas</taxon>
    </lineage>
</organism>
<gene>
    <name evidence="1" type="ORF">NNO07_28270</name>
</gene>
<accession>A0ABT4YDJ0</accession>
<evidence type="ECO:0000313" key="2">
    <source>
        <dbReference type="Proteomes" id="UP001211689"/>
    </source>
</evidence>
<reference evidence="1 2" key="1">
    <citation type="submission" date="2022-07" db="EMBL/GenBank/DDBJ databases">
        <title>Genome Analysis of Selected Gammaproteobacteria from Nigerian Food snails.</title>
        <authorList>
            <person name="Okafor A.C."/>
        </authorList>
    </citation>
    <scope>NUCLEOTIDE SEQUENCE [LARGE SCALE GENOMIC DNA]</scope>
    <source>
        <strain evidence="1 2">Awg 2</strain>
    </source>
</reference>
<comment type="caution">
    <text evidence="1">The sequence shown here is derived from an EMBL/GenBank/DDBJ whole genome shotgun (WGS) entry which is preliminary data.</text>
</comment>
<dbReference type="Proteomes" id="UP001211689">
    <property type="component" value="Unassembled WGS sequence"/>
</dbReference>
<feature type="non-terminal residue" evidence="1">
    <location>
        <position position="1"/>
    </location>
</feature>
<name>A0ABT4YDJ0_METRE</name>
<keyword evidence="2" id="KW-1185">Reference proteome</keyword>